<organism evidence="2 3">
    <name type="scientific">Methylocucumis oryzae</name>
    <dbReference type="NCBI Taxonomy" id="1632867"/>
    <lineage>
        <taxon>Bacteria</taxon>
        <taxon>Pseudomonadati</taxon>
        <taxon>Pseudomonadota</taxon>
        <taxon>Gammaproteobacteria</taxon>
        <taxon>Methylococcales</taxon>
        <taxon>Methylococcaceae</taxon>
        <taxon>Methylocucumis</taxon>
    </lineage>
</organism>
<feature type="compositionally biased region" description="Polar residues" evidence="1">
    <location>
        <begin position="82"/>
        <end position="92"/>
    </location>
</feature>
<dbReference type="Pfam" id="PF04351">
    <property type="entry name" value="PilP"/>
    <property type="match status" value="1"/>
</dbReference>
<keyword evidence="3" id="KW-1185">Reference proteome</keyword>
<evidence type="ECO:0000256" key="1">
    <source>
        <dbReference type="SAM" id="MobiDB-lite"/>
    </source>
</evidence>
<dbReference type="AlphaFoldDB" id="A0A0F3IHV1"/>
<reference evidence="2 3" key="2">
    <citation type="journal article" date="2016" name="Microb. Ecol.">
        <title>Genome Characteristics of a Novel Type I Methanotroph (Sn10-6) Isolated from a Flooded Indian Rice Field.</title>
        <authorList>
            <person name="Rahalkar M.C."/>
            <person name="Pandit P.S."/>
            <person name="Dhakephalkar P.K."/>
            <person name="Pore S."/>
            <person name="Arora P."/>
            <person name="Kapse N."/>
        </authorList>
    </citation>
    <scope>NUCLEOTIDE SEQUENCE [LARGE SCALE GENOMIC DNA]</scope>
    <source>
        <strain evidence="2 3">Sn10-6</strain>
    </source>
</reference>
<dbReference type="Proteomes" id="UP000033684">
    <property type="component" value="Unassembled WGS sequence"/>
</dbReference>
<name>A0A0F3IHV1_9GAMM</name>
<comment type="caution">
    <text evidence="2">The sequence shown here is derived from an EMBL/GenBank/DDBJ whole genome shotgun (WGS) entry which is preliminary data.</text>
</comment>
<dbReference type="PROSITE" id="PS51257">
    <property type="entry name" value="PROKAR_LIPOPROTEIN"/>
    <property type="match status" value="1"/>
</dbReference>
<protein>
    <submittedName>
        <fullName evidence="2">Pilus assembly protein PilP</fullName>
    </submittedName>
</protein>
<dbReference type="OrthoDB" id="5296580at2"/>
<dbReference type="Gene3D" id="2.30.30.830">
    <property type="match status" value="1"/>
</dbReference>
<feature type="region of interest" description="Disordered" evidence="1">
    <location>
        <begin position="74"/>
        <end position="97"/>
    </location>
</feature>
<dbReference type="PIRSF" id="PIRSF016481">
    <property type="entry name" value="Pilus_assembly_PilP"/>
    <property type="match status" value="1"/>
</dbReference>
<gene>
    <name evidence="2" type="ORF">VZ94_11615</name>
</gene>
<reference evidence="3" key="1">
    <citation type="submission" date="2015-03" db="EMBL/GenBank/DDBJ databases">
        <title>Draft genome sequence of a novel methanotroph (Sn10-6) isolated from flooded ricefield rhizosphere in India.</title>
        <authorList>
            <person name="Pandit P.S."/>
            <person name="Pore S.D."/>
            <person name="Arora P."/>
            <person name="Kapse N.G."/>
            <person name="Dhakephalkar P.K."/>
            <person name="Rahalkar M.C."/>
        </authorList>
    </citation>
    <scope>NUCLEOTIDE SEQUENCE [LARGE SCALE GENOMIC DNA]</scope>
    <source>
        <strain evidence="3">Sn10-6</strain>
    </source>
</reference>
<proteinExistence type="predicted"/>
<accession>A0A0F3IHV1</accession>
<dbReference type="EMBL" id="LAJX01000115">
    <property type="protein sequence ID" value="KJV06380.1"/>
    <property type="molecule type" value="Genomic_DNA"/>
</dbReference>
<sequence length="184" mass="20841">MRYGRFAIQPDQSTQLIGLIVCLLLGGCANNDMSDLKHYINIVKARPKGVIEKLPEITMVEPFLFQPDELRDPFKPVEQPEQADNTETTTGNGLKPDFDRRKEELEAFPLDGLKMVGTVDMKSTLWALVKASDNTVHRVHVGNYMGKNFGKIIRISTDKIELMEILPDKPGTWREQQTTVLLTE</sequence>
<evidence type="ECO:0000313" key="3">
    <source>
        <dbReference type="Proteomes" id="UP000033684"/>
    </source>
</evidence>
<evidence type="ECO:0000313" key="2">
    <source>
        <dbReference type="EMBL" id="KJV06380.1"/>
    </source>
</evidence>
<dbReference type="PATRIC" id="fig|1632867.3.peg.477"/>
<dbReference type="InterPro" id="IPR007446">
    <property type="entry name" value="PilP"/>
</dbReference>